<organism evidence="5">
    <name type="scientific">hydrothermal vent metagenome</name>
    <dbReference type="NCBI Taxonomy" id="652676"/>
    <lineage>
        <taxon>unclassified sequences</taxon>
        <taxon>metagenomes</taxon>
        <taxon>ecological metagenomes</taxon>
    </lineage>
</organism>
<evidence type="ECO:0000259" key="4">
    <source>
        <dbReference type="PROSITE" id="PS51007"/>
    </source>
</evidence>
<dbReference type="EMBL" id="FRYL01000012">
    <property type="protein sequence ID" value="SHO80594.1"/>
    <property type="molecule type" value="Genomic_DNA"/>
</dbReference>
<reference evidence="5" key="1">
    <citation type="submission" date="2016-10" db="EMBL/GenBank/DDBJ databases">
        <authorList>
            <person name="de Groot N.N."/>
        </authorList>
    </citation>
    <scope>NUCLEOTIDE SEQUENCE</scope>
</reference>
<dbReference type="AlphaFoldDB" id="A0A1W1EIA9"/>
<evidence type="ECO:0000313" key="5">
    <source>
        <dbReference type="EMBL" id="SHO80594.1"/>
    </source>
</evidence>
<protein>
    <submittedName>
        <fullName evidence="5">Cytochrome C553 (Soluble cytochrome f)</fullName>
    </submittedName>
</protein>
<keyword evidence="3" id="KW-0408">Iron</keyword>
<dbReference type="Pfam" id="PF00034">
    <property type="entry name" value="Cytochrom_C"/>
    <property type="match status" value="1"/>
</dbReference>
<evidence type="ECO:0000256" key="1">
    <source>
        <dbReference type="ARBA" id="ARBA00022617"/>
    </source>
</evidence>
<dbReference type="InterPro" id="IPR036909">
    <property type="entry name" value="Cyt_c-like_dom_sf"/>
</dbReference>
<dbReference type="Gene3D" id="1.10.760.10">
    <property type="entry name" value="Cytochrome c-like domain"/>
    <property type="match status" value="1"/>
</dbReference>
<name>A0A1W1EIA9_9ZZZZ</name>
<dbReference type="GO" id="GO:0009055">
    <property type="term" value="F:electron transfer activity"/>
    <property type="evidence" value="ECO:0007669"/>
    <property type="project" value="InterPro"/>
</dbReference>
<dbReference type="GO" id="GO:0046872">
    <property type="term" value="F:metal ion binding"/>
    <property type="evidence" value="ECO:0007669"/>
    <property type="project" value="UniProtKB-KW"/>
</dbReference>
<dbReference type="InterPro" id="IPR009056">
    <property type="entry name" value="Cyt_c-like_dom"/>
</dbReference>
<dbReference type="SUPFAM" id="SSF46626">
    <property type="entry name" value="Cytochrome c"/>
    <property type="match status" value="1"/>
</dbReference>
<evidence type="ECO:0000256" key="3">
    <source>
        <dbReference type="ARBA" id="ARBA00023004"/>
    </source>
</evidence>
<evidence type="ECO:0000256" key="2">
    <source>
        <dbReference type="ARBA" id="ARBA00022723"/>
    </source>
</evidence>
<dbReference type="GO" id="GO:0020037">
    <property type="term" value="F:heme binding"/>
    <property type="evidence" value="ECO:0007669"/>
    <property type="project" value="InterPro"/>
</dbReference>
<dbReference type="PROSITE" id="PS51007">
    <property type="entry name" value="CYTC"/>
    <property type="match status" value="1"/>
</dbReference>
<accession>A0A1W1EIA9</accession>
<gene>
    <name evidence="5" type="ORF">MNB_SV-15-113</name>
</gene>
<keyword evidence="2" id="KW-0479">Metal-binding</keyword>
<keyword evidence="1" id="KW-0349">Heme</keyword>
<proteinExistence type="predicted"/>
<feature type="domain" description="Cytochrome c" evidence="4">
    <location>
        <begin position="18"/>
        <end position="101"/>
    </location>
</feature>
<sequence>MKKIMISIAILTTTNLMANIVAGEKVYRANCAICHTINGGRALGKDFNIVSYTRRKNEIEKYVKDPYSNFKEFGYSANAMPTLPLEEQEIKDVADYISSLQPFKKWMKKKK</sequence>